<dbReference type="Proteomes" id="UP000281549">
    <property type="component" value="Unassembled WGS sequence"/>
</dbReference>
<dbReference type="EMBL" id="ML004996">
    <property type="protein sequence ID" value="RKP21029.1"/>
    <property type="molecule type" value="Genomic_DNA"/>
</dbReference>
<accession>A0A075AXZ5</accession>
<dbReference type="EMBL" id="KE560897">
    <property type="protein sequence ID" value="EPZ35019.1"/>
    <property type="molecule type" value="Genomic_DNA"/>
</dbReference>
<reference evidence="2" key="3">
    <citation type="submission" date="2018-08" db="EMBL/GenBank/DDBJ databases">
        <title>Leveraging single-cell genomics to expand the Fungal Tree of Life.</title>
        <authorList>
            <consortium name="DOE Joint Genome Institute"/>
            <person name="Ahrendt S.R."/>
            <person name="Quandt C.A."/>
            <person name="Ciobanu D."/>
            <person name="Clum A."/>
            <person name="Salamov A."/>
            <person name="Andreopoulos B."/>
            <person name="Cheng J.-F."/>
            <person name="Woyke T."/>
            <person name="Pelin A."/>
            <person name="Henrissat B."/>
            <person name="Reynolds N."/>
            <person name="Benny G.L."/>
            <person name="Smith M.E."/>
            <person name="James T.Y."/>
            <person name="Grigoriev I.V."/>
        </authorList>
    </citation>
    <scope>NUCLEOTIDE SEQUENCE</scope>
    <source>
        <strain evidence="2">CSF55</strain>
    </source>
</reference>
<dbReference type="HOGENOM" id="CLU_953603_0_0_1"/>
<gene>
    <name evidence="1" type="ORF">O9G_003205</name>
    <name evidence="2" type="ORF">ROZALSC1DRAFT_27528</name>
</gene>
<evidence type="ECO:0000313" key="2">
    <source>
        <dbReference type="EMBL" id="RKP21029.1"/>
    </source>
</evidence>
<dbReference type="AlphaFoldDB" id="A0A075AXZ5"/>
<name>A0A075AXZ5_ROZAC</name>
<organism evidence="1 3">
    <name type="scientific">Rozella allomycis (strain CSF55)</name>
    <dbReference type="NCBI Taxonomy" id="988480"/>
    <lineage>
        <taxon>Eukaryota</taxon>
        <taxon>Fungi</taxon>
        <taxon>Fungi incertae sedis</taxon>
        <taxon>Cryptomycota</taxon>
        <taxon>Cryptomycota incertae sedis</taxon>
        <taxon>Rozella</taxon>
    </lineage>
</organism>
<dbReference type="Proteomes" id="UP000030755">
    <property type="component" value="Unassembled WGS sequence"/>
</dbReference>
<evidence type="ECO:0000313" key="3">
    <source>
        <dbReference type="Proteomes" id="UP000030755"/>
    </source>
</evidence>
<reference evidence="1 3" key="1">
    <citation type="journal article" date="2013" name="Curr. Biol.">
        <title>Shared signatures of parasitism and phylogenomics unite Cryptomycota and microsporidia.</title>
        <authorList>
            <person name="James T.Y."/>
            <person name="Pelin A."/>
            <person name="Bonen L."/>
            <person name="Ahrendt S."/>
            <person name="Sain D."/>
            <person name="Corradi N."/>
            <person name="Stajich J.E."/>
        </authorList>
    </citation>
    <scope>NUCLEOTIDE SEQUENCE [LARGE SCALE GENOMIC DNA]</scope>
    <source>
        <strain evidence="1">CSF55</strain>
        <strain evidence="1">CSF55</strain>
    </source>
</reference>
<protein>
    <submittedName>
        <fullName evidence="1">Uncharacterized protein</fullName>
    </submittedName>
</protein>
<keyword evidence="3" id="KW-1185">Reference proteome</keyword>
<sequence>MHTRSAIGKLEIKDWIRISDWASEIKKNNLNRESFAKKVRKAFIDNPSISLSDVIKFAIRIHNTALDPNIDGHLLHSLILSPACFLANDSSDLLENGLGLVPYNPDNYGMICSGSDIFNNREQFAFCLFSGNQYPTLLRYMRPVVNRTEFADCGETTVLNLLVILIYDIEAKRFDLDRLKLNSRPTPYLSKLIHFFQEYPDVDIINSIRAHNAFTGLVSFLPGVTYSLDGMELTGGFKSFMAVVNNLLGVKSLRQLSYLYYIKTGITIEFKEKLDKEGYGDRPFWNSTCVIS</sequence>
<proteinExistence type="predicted"/>
<evidence type="ECO:0000313" key="1">
    <source>
        <dbReference type="EMBL" id="EPZ35019.1"/>
    </source>
</evidence>
<evidence type="ECO:0000313" key="4">
    <source>
        <dbReference type="Proteomes" id="UP000281549"/>
    </source>
</evidence>
<reference evidence="4" key="2">
    <citation type="journal article" date="2018" name="Nat. Microbiol.">
        <title>Leveraging single-cell genomics to expand the fungal tree of life.</title>
        <authorList>
            <person name="Ahrendt S.R."/>
            <person name="Quandt C.A."/>
            <person name="Ciobanu D."/>
            <person name="Clum A."/>
            <person name="Salamov A."/>
            <person name="Andreopoulos B."/>
            <person name="Cheng J.F."/>
            <person name="Woyke T."/>
            <person name="Pelin A."/>
            <person name="Henrissat B."/>
            <person name="Reynolds N.K."/>
            <person name="Benny G.L."/>
            <person name="Smith M.E."/>
            <person name="James T.Y."/>
            <person name="Grigoriev I.V."/>
        </authorList>
    </citation>
    <scope>NUCLEOTIDE SEQUENCE [LARGE SCALE GENOMIC DNA]</scope>
    <source>
        <strain evidence="4">CSF55</strain>
    </source>
</reference>